<reference evidence="9 10" key="2">
    <citation type="submission" date="2019-12" db="EMBL/GenBank/DDBJ databases">
        <title>Erwinia sp. nov., isolated from droppings of birds in the Qinghai-Tiebt plateau of China.</title>
        <authorList>
            <person name="Ge Y."/>
        </authorList>
    </citation>
    <scope>NUCLEOTIDE SEQUENCE [LARGE SCALE GENOMIC DNA]</scope>
    <source>
        <strain evidence="9 10">J780</strain>
    </source>
</reference>
<comment type="similarity">
    <text evidence="3">Belongs to the bacterial flagellin family.</text>
</comment>
<keyword evidence="9" id="KW-0969">Cilium</keyword>
<keyword evidence="9" id="KW-0282">Flagellum</keyword>
<dbReference type="InterPro" id="IPR001492">
    <property type="entry name" value="Flagellin"/>
</dbReference>
<keyword evidence="5" id="KW-0975">Bacterial flagellum</keyword>
<dbReference type="InterPro" id="IPR013384">
    <property type="entry name" value="Flagell_FlgL"/>
</dbReference>
<dbReference type="NCBIfam" id="TIGR02550">
    <property type="entry name" value="flagell_flgL"/>
    <property type="match status" value="1"/>
</dbReference>
<dbReference type="Proteomes" id="UP000480164">
    <property type="component" value="Unassembled WGS sequence"/>
</dbReference>
<dbReference type="Gene3D" id="1.20.1330.10">
    <property type="entry name" value="f41 fragment of flagellin, N-terminal domain"/>
    <property type="match status" value="1"/>
</dbReference>
<evidence type="ECO:0000313" key="10">
    <source>
        <dbReference type="Proteomes" id="UP000424752"/>
    </source>
</evidence>
<evidence type="ECO:0000313" key="8">
    <source>
        <dbReference type="EMBL" id="MTD26949.1"/>
    </source>
</evidence>
<evidence type="ECO:0000256" key="6">
    <source>
        <dbReference type="SAM" id="Coils"/>
    </source>
</evidence>
<dbReference type="RefSeq" id="WP_154752234.1">
    <property type="nucleotide sequence ID" value="NZ_CP046509.1"/>
</dbReference>
<evidence type="ECO:0000256" key="3">
    <source>
        <dbReference type="ARBA" id="ARBA00005709"/>
    </source>
</evidence>
<dbReference type="GO" id="GO:0009424">
    <property type="term" value="C:bacterial-type flagellum hook"/>
    <property type="evidence" value="ECO:0007669"/>
    <property type="project" value="InterPro"/>
</dbReference>
<evidence type="ECO:0000256" key="1">
    <source>
        <dbReference type="ARBA" id="ARBA00004365"/>
    </source>
</evidence>
<dbReference type="SUPFAM" id="SSF64518">
    <property type="entry name" value="Phase 1 flagellin"/>
    <property type="match status" value="1"/>
</dbReference>
<dbReference type="Pfam" id="PF00669">
    <property type="entry name" value="Flagellin_N"/>
    <property type="match status" value="1"/>
</dbReference>
<evidence type="ECO:0000259" key="7">
    <source>
        <dbReference type="Pfam" id="PF00669"/>
    </source>
</evidence>
<keyword evidence="9" id="KW-0966">Cell projection</keyword>
<dbReference type="PANTHER" id="PTHR42792">
    <property type="entry name" value="FLAGELLIN"/>
    <property type="match status" value="1"/>
</dbReference>
<keyword evidence="4" id="KW-0964">Secreted</keyword>
<evidence type="ECO:0000256" key="5">
    <source>
        <dbReference type="ARBA" id="ARBA00023143"/>
    </source>
</evidence>
<reference evidence="8 11" key="1">
    <citation type="submission" date="2019-11" db="EMBL/GenBank/DDBJ databases">
        <title>Erwinia sp. nov., isolated from feces of birds in Tibet plateau of China.</title>
        <authorList>
            <person name="Ge Y."/>
        </authorList>
    </citation>
    <scope>NUCLEOTIDE SEQUENCE [LARGE SCALE GENOMIC DNA]</scope>
    <source>
        <strain evidence="8 11">J316</strain>
    </source>
</reference>
<dbReference type="GO" id="GO:0071973">
    <property type="term" value="P:bacterial-type flagellum-dependent cell motility"/>
    <property type="evidence" value="ECO:0007669"/>
    <property type="project" value="InterPro"/>
</dbReference>
<dbReference type="GO" id="GO:0005576">
    <property type="term" value="C:extracellular region"/>
    <property type="evidence" value="ECO:0007669"/>
    <property type="project" value="UniProtKB-SubCell"/>
</dbReference>
<gene>
    <name evidence="9" type="primary">flgL</name>
    <name evidence="8" type="ORF">GK011_08365</name>
    <name evidence="9" type="ORF">GN242_15375</name>
</gene>
<dbReference type="GO" id="GO:0005198">
    <property type="term" value="F:structural molecule activity"/>
    <property type="evidence" value="ECO:0007669"/>
    <property type="project" value="InterPro"/>
</dbReference>
<organism evidence="9 10">
    <name type="scientific">Erwinia sorbitola</name>
    <dbReference type="NCBI Taxonomy" id="2681984"/>
    <lineage>
        <taxon>Bacteria</taxon>
        <taxon>Pseudomonadati</taxon>
        <taxon>Pseudomonadota</taxon>
        <taxon>Gammaproteobacteria</taxon>
        <taxon>Enterobacterales</taxon>
        <taxon>Erwiniaceae</taxon>
        <taxon>Erwinia</taxon>
    </lineage>
</organism>
<accession>A0A6L6GNN0</accession>
<feature type="domain" description="Flagellin N-terminal" evidence="7">
    <location>
        <begin position="3"/>
        <end position="141"/>
    </location>
</feature>
<evidence type="ECO:0000313" key="9">
    <source>
        <dbReference type="EMBL" id="QGU88512.1"/>
    </source>
</evidence>
<evidence type="ECO:0000256" key="2">
    <source>
        <dbReference type="ARBA" id="ARBA00004613"/>
    </source>
</evidence>
<sequence length="302" mass="32964">MRISNQSFNNNTLLNFNRNNAQLFNVQNKISQQTRLLKPSDDPIASAQLTRLRREKSAIDQYQTNIQRLSGNLATQENSIKGCEQQLLAIKDKLLEAMGGTLSADEISGYGKQLASMLETTVTLINARDEDGRYLFSGTKTDQQPVVFDAASQSWSYQGNSDTASALVAGGTEVQVTTALIPAFGDDLKMLSQLQEVANKMQDSGLAPADYYAEIQAAFNSVGSAHNSVSTLYTELGARQNSLTLLKDIHDDNNVVNDTVTRSITALDMAEASIDLANFYNAALASQKSFTKIQQLSLFSLI</sequence>
<name>A0A6I6EVA3_9GAMM</name>
<protein>
    <submittedName>
        <fullName evidence="9">Flagellar hook-associated protein 3</fullName>
    </submittedName>
</protein>
<comment type="subcellular location">
    <subcellularLocation>
        <location evidence="1">Bacterial flagellum</location>
    </subcellularLocation>
    <subcellularLocation>
        <location evidence="2">Secreted</location>
    </subcellularLocation>
</comment>
<accession>A0A6I6EVA3</accession>
<keyword evidence="11" id="KW-1185">Reference proteome</keyword>
<dbReference type="EMBL" id="CP046509">
    <property type="protein sequence ID" value="QGU88512.1"/>
    <property type="molecule type" value="Genomic_DNA"/>
</dbReference>
<dbReference type="EMBL" id="WLZX01000002">
    <property type="protein sequence ID" value="MTD26949.1"/>
    <property type="molecule type" value="Genomic_DNA"/>
</dbReference>
<dbReference type="Proteomes" id="UP000424752">
    <property type="component" value="Chromosome"/>
</dbReference>
<dbReference type="InterPro" id="IPR001029">
    <property type="entry name" value="Flagellin_N"/>
</dbReference>
<dbReference type="AlphaFoldDB" id="A0A6I6EVA3"/>
<feature type="coiled-coil region" evidence="6">
    <location>
        <begin position="52"/>
        <end position="86"/>
    </location>
</feature>
<dbReference type="PANTHER" id="PTHR42792:SF1">
    <property type="entry name" value="FLAGELLAR HOOK-ASSOCIATED PROTEIN 3"/>
    <property type="match status" value="1"/>
</dbReference>
<evidence type="ECO:0000313" key="11">
    <source>
        <dbReference type="Proteomes" id="UP000480164"/>
    </source>
</evidence>
<dbReference type="KEGG" id="erwi:GN242_15375"/>
<evidence type="ECO:0000256" key="4">
    <source>
        <dbReference type="ARBA" id="ARBA00022525"/>
    </source>
</evidence>
<keyword evidence="6" id="KW-0175">Coiled coil</keyword>
<proteinExistence type="inferred from homology"/>